<accession>A0A811NWZ8</accession>
<evidence type="ECO:0000313" key="3">
    <source>
        <dbReference type="Proteomes" id="UP000604825"/>
    </source>
</evidence>
<gene>
    <name evidence="2" type="ORF">NCGR_LOCUS20521</name>
</gene>
<sequence>MGENAEYCETATGNGLNNGDLHHRQQGRNAVTRKGLSGAIWSGRSLATEGDGSWGEYLELEGEGREDEGALLLQDLADVIASGARQRQRHRLPYLASDGADPIEPLRAPCAGLRGIGDRLPFGGVEEQEQEQEQVEEETTRERGGRVVAGLRFSRPRARACRCRGS</sequence>
<dbReference type="AlphaFoldDB" id="A0A811NWZ8"/>
<dbReference type="EMBL" id="CAJGYO010000005">
    <property type="protein sequence ID" value="CAD6230122.1"/>
    <property type="molecule type" value="Genomic_DNA"/>
</dbReference>
<evidence type="ECO:0000256" key="1">
    <source>
        <dbReference type="SAM" id="MobiDB-lite"/>
    </source>
</evidence>
<proteinExistence type="predicted"/>
<feature type="compositionally biased region" description="Acidic residues" evidence="1">
    <location>
        <begin position="126"/>
        <end position="137"/>
    </location>
</feature>
<evidence type="ECO:0000313" key="2">
    <source>
        <dbReference type="EMBL" id="CAD6230122.1"/>
    </source>
</evidence>
<comment type="caution">
    <text evidence="2">The sequence shown here is derived from an EMBL/GenBank/DDBJ whole genome shotgun (WGS) entry which is preliminary data.</text>
</comment>
<organism evidence="2 3">
    <name type="scientific">Miscanthus lutarioriparius</name>
    <dbReference type="NCBI Taxonomy" id="422564"/>
    <lineage>
        <taxon>Eukaryota</taxon>
        <taxon>Viridiplantae</taxon>
        <taxon>Streptophyta</taxon>
        <taxon>Embryophyta</taxon>
        <taxon>Tracheophyta</taxon>
        <taxon>Spermatophyta</taxon>
        <taxon>Magnoliopsida</taxon>
        <taxon>Liliopsida</taxon>
        <taxon>Poales</taxon>
        <taxon>Poaceae</taxon>
        <taxon>PACMAD clade</taxon>
        <taxon>Panicoideae</taxon>
        <taxon>Andropogonodae</taxon>
        <taxon>Andropogoneae</taxon>
        <taxon>Saccharinae</taxon>
        <taxon>Miscanthus</taxon>
    </lineage>
</organism>
<protein>
    <submittedName>
        <fullName evidence="2">Uncharacterized protein</fullName>
    </submittedName>
</protein>
<feature type="region of interest" description="Disordered" evidence="1">
    <location>
        <begin position="121"/>
        <end position="147"/>
    </location>
</feature>
<reference evidence="2" key="1">
    <citation type="submission" date="2020-10" db="EMBL/GenBank/DDBJ databases">
        <authorList>
            <person name="Han B."/>
            <person name="Lu T."/>
            <person name="Zhao Q."/>
            <person name="Huang X."/>
            <person name="Zhao Y."/>
        </authorList>
    </citation>
    <scope>NUCLEOTIDE SEQUENCE</scope>
</reference>
<keyword evidence="3" id="KW-1185">Reference proteome</keyword>
<name>A0A811NWZ8_9POAL</name>
<dbReference type="Proteomes" id="UP000604825">
    <property type="component" value="Unassembled WGS sequence"/>
</dbReference>